<dbReference type="Pfam" id="PF13410">
    <property type="entry name" value="GST_C_2"/>
    <property type="match status" value="1"/>
</dbReference>
<dbReference type="SUPFAM" id="SSF52218">
    <property type="entry name" value="Flavoproteins"/>
    <property type="match status" value="1"/>
</dbReference>
<organism evidence="8 9">
    <name type="scientific">Diploscapter pachys</name>
    <dbReference type="NCBI Taxonomy" id="2018661"/>
    <lineage>
        <taxon>Eukaryota</taxon>
        <taxon>Metazoa</taxon>
        <taxon>Ecdysozoa</taxon>
        <taxon>Nematoda</taxon>
        <taxon>Chromadorea</taxon>
        <taxon>Rhabditida</taxon>
        <taxon>Rhabditina</taxon>
        <taxon>Rhabditomorpha</taxon>
        <taxon>Rhabditoidea</taxon>
        <taxon>Rhabditidae</taxon>
        <taxon>Diploscapter</taxon>
    </lineage>
</organism>
<accession>A0A2A2K9Q7</accession>
<keyword evidence="2" id="KW-0288">FMN</keyword>
<evidence type="ECO:0000256" key="1">
    <source>
        <dbReference type="ARBA" id="ARBA00022630"/>
    </source>
</evidence>
<dbReference type="EMBL" id="LIAE01009235">
    <property type="protein sequence ID" value="PAV70657.1"/>
    <property type="molecule type" value="Genomic_DNA"/>
</dbReference>
<dbReference type="CDD" id="cd03190">
    <property type="entry name" value="GST_C_Omega_like"/>
    <property type="match status" value="1"/>
</dbReference>
<dbReference type="GO" id="GO:0010181">
    <property type="term" value="F:FMN binding"/>
    <property type="evidence" value="ECO:0007669"/>
    <property type="project" value="InterPro"/>
</dbReference>
<dbReference type="EC" id="1.7.1.17" evidence="5"/>
<sequence length="487" mass="54261">MNHKVLVIRSSIKSDGGFSGQLVDNFLKQLKEVNPEASVAVRDLHAQPIPHLNAVTMDALFGGDASSIEAAAALKLSNELIEEIQEADRVVIGLPRYNFGAPSILHTWVDYIVRGGVTFTYVDGAPVGLLDDKPVHVLNASGGIYSQGTDTLAGWLSQTLGFVGLNSVEFIYAEGLGMGEESLAAGLAAANLKIQHSIAALGERPCPSLATAELFLSELVAEPNRYHLYISHACPFSHRVHLVQSLLGLEDALDVTSVAARRHDQGWEFDEHDQDPLHKDVTLLSSLYERSRPGFAGNQSVPVLWDRQQNRIVHNDSAELALQMATRLLPLAKTPIDLVPDRSSCDIVELNQWLHTNINRMVYHMGFAPDQANYDEAYKQFFAAMDTLEHRLRKQPYLVGGKLSLSDLFLLPTLIRYEAVYYVHFKANHKTLAEYPALYQYLVRLTQIPAIYRTIDMAHIKLHYYYSHNHINPTRIVPQGPALSWLN</sequence>
<dbReference type="InterPro" id="IPR029039">
    <property type="entry name" value="Flavoprotein-like_sf"/>
</dbReference>
<dbReference type="InterPro" id="IPR023048">
    <property type="entry name" value="NADH:quinone_OxRdtase_FMN_depd"/>
</dbReference>
<dbReference type="InterPro" id="IPR036249">
    <property type="entry name" value="Thioredoxin-like_sf"/>
</dbReference>
<dbReference type="Gene3D" id="3.40.30.10">
    <property type="entry name" value="Glutaredoxin"/>
    <property type="match status" value="1"/>
</dbReference>
<dbReference type="InterPro" id="IPR010987">
    <property type="entry name" value="Glutathione-S-Trfase_C-like"/>
</dbReference>
<dbReference type="SUPFAM" id="SSF52833">
    <property type="entry name" value="Thioredoxin-like"/>
    <property type="match status" value="1"/>
</dbReference>
<evidence type="ECO:0000256" key="3">
    <source>
        <dbReference type="ARBA" id="ARBA00023002"/>
    </source>
</evidence>
<keyword evidence="1" id="KW-0285">Flavoprotein</keyword>
<dbReference type="GO" id="GO:0004364">
    <property type="term" value="F:glutathione transferase activity"/>
    <property type="evidence" value="ECO:0007669"/>
    <property type="project" value="InterPro"/>
</dbReference>
<evidence type="ECO:0000256" key="2">
    <source>
        <dbReference type="ARBA" id="ARBA00022643"/>
    </source>
</evidence>
<dbReference type="InterPro" id="IPR004045">
    <property type="entry name" value="Glutathione_S-Trfase_N"/>
</dbReference>
<comment type="caution">
    <text evidence="8">The sequence shown here is derived from an EMBL/GenBank/DDBJ whole genome shotgun (WGS) entry which is preliminary data.</text>
</comment>
<dbReference type="STRING" id="2018661.A0A2A2K9Q7"/>
<feature type="domain" description="GST C-terminal" evidence="7">
    <location>
        <begin position="329"/>
        <end position="464"/>
    </location>
</feature>
<keyword evidence="3" id="KW-0560">Oxidoreductase</keyword>
<keyword evidence="9" id="KW-1185">Reference proteome</keyword>
<dbReference type="SFLD" id="SFLDS00019">
    <property type="entry name" value="Glutathione_Transferase_(cytos"/>
    <property type="match status" value="1"/>
</dbReference>
<dbReference type="Pfam" id="PF02525">
    <property type="entry name" value="Flavodoxin_2"/>
    <property type="match status" value="1"/>
</dbReference>
<evidence type="ECO:0000256" key="4">
    <source>
        <dbReference type="ARBA" id="ARBA00023027"/>
    </source>
</evidence>
<dbReference type="OrthoDB" id="2309723at2759"/>
<evidence type="ECO:0000256" key="5">
    <source>
        <dbReference type="ARBA" id="ARBA00024061"/>
    </source>
</evidence>
<dbReference type="GO" id="GO:0005737">
    <property type="term" value="C:cytoplasm"/>
    <property type="evidence" value="ECO:0007669"/>
    <property type="project" value="TreeGrafter"/>
</dbReference>
<reference evidence="8 9" key="1">
    <citation type="journal article" date="2017" name="Curr. Biol.">
        <title>Genome architecture and evolution of a unichromosomal asexual nematode.</title>
        <authorList>
            <person name="Fradin H."/>
            <person name="Zegar C."/>
            <person name="Gutwein M."/>
            <person name="Lucas J."/>
            <person name="Kovtun M."/>
            <person name="Corcoran D."/>
            <person name="Baugh L.R."/>
            <person name="Kiontke K."/>
            <person name="Gunsalus K."/>
            <person name="Fitch D.H."/>
            <person name="Piano F."/>
        </authorList>
    </citation>
    <scope>NUCLEOTIDE SEQUENCE [LARGE SCALE GENOMIC DNA]</scope>
    <source>
        <strain evidence="8">PF1309</strain>
    </source>
</reference>
<evidence type="ECO:0000313" key="9">
    <source>
        <dbReference type="Proteomes" id="UP000218231"/>
    </source>
</evidence>
<name>A0A2A2K9Q7_9BILA</name>
<dbReference type="InterPro" id="IPR003680">
    <property type="entry name" value="Flavodoxin_fold"/>
</dbReference>
<comment type="catalytic activity">
    <reaction evidence="6">
        <text>N,N-dimethyl-1,4-phenylenediamine + anthranilate + 2 NAD(+) = 2-(4-dimethylaminophenyl)diazenylbenzoate + 2 NADH + 2 H(+)</text>
        <dbReference type="Rhea" id="RHEA:55872"/>
        <dbReference type="ChEBI" id="CHEBI:15378"/>
        <dbReference type="ChEBI" id="CHEBI:15783"/>
        <dbReference type="ChEBI" id="CHEBI:16567"/>
        <dbReference type="ChEBI" id="CHEBI:57540"/>
        <dbReference type="ChEBI" id="CHEBI:57945"/>
        <dbReference type="ChEBI" id="CHEBI:71579"/>
        <dbReference type="EC" id="1.7.1.17"/>
    </reaction>
    <physiologicalReaction direction="right-to-left" evidence="6">
        <dbReference type="Rhea" id="RHEA:55874"/>
    </physiologicalReaction>
</comment>
<dbReference type="Pfam" id="PF13409">
    <property type="entry name" value="GST_N_2"/>
    <property type="match status" value="1"/>
</dbReference>
<gene>
    <name evidence="8" type="ORF">WR25_20609</name>
</gene>
<dbReference type="PROSITE" id="PS50405">
    <property type="entry name" value="GST_CTER"/>
    <property type="match status" value="1"/>
</dbReference>
<dbReference type="SFLD" id="SFLDG01148">
    <property type="entry name" value="Xi_(cytGST)"/>
    <property type="match status" value="1"/>
</dbReference>
<dbReference type="InterPro" id="IPR036282">
    <property type="entry name" value="Glutathione-S-Trfase_C_sf"/>
</dbReference>
<dbReference type="InterPro" id="IPR047047">
    <property type="entry name" value="GST_Omega-like_C"/>
</dbReference>
<dbReference type="InterPro" id="IPR040079">
    <property type="entry name" value="Glutathione_S-Trfase"/>
</dbReference>
<dbReference type="HAMAP" id="MF_01216">
    <property type="entry name" value="Azoreductase_type1"/>
    <property type="match status" value="1"/>
</dbReference>
<dbReference type="InterPro" id="IPR016639">
    <property type="entry name" value="GST_Omega/GSH"/>
</dbReference>
<dbReference type="GO" id="GO:0016655">
    <property type="term" value="F:oxidoreductase activity, acting on NAD(P)H, quinone or similar compound as acceptor"/>
    <property type="evidence" value="ECO:0007669"/>
    <property type="project" value="InterPro"/>
</dbReference>
<dbReference type="PANTHER" id="PTHR32419:SF6">
    <property type="entry name" value="GLUTATHIONE S-TRANSFERASE OMEGA-LIKE 1-RELATED"/>
    <property type="match status" value="1"/>
</dbReference>
<protein>
    <recommendedName>
        <fullName evidence="5">FMN-dependent NADH-azoreductase</fullName>
        <ecNumber evidence="5">1.7.1.17</ecNumber>
    </recommendedName>
</protein>
<dbReference type="SFLD" id="SFLDG01206">
    <property type="entry name" value="Xi.1"/>
    <property type="match status" value="1"/>
</dbReference>
<dbReference type="Gene3D" id="1.20.1050.10">
    <property type="match status" value="1"/>
</dbReference>
<evidence type="ECO:0000256" key="6">
    <source>
        <dbReference type="ARBA" id="ARBA00048542"/>
    </source>
</evidence>
<dbReference type="SUPFAM" id="SSF47616">
    <property type="entry name" value="GST C-terminal domain-like"/>
    <property type="match status" value="1"/>
</dbReference>
<dbReference type="PANTHER" id="PTHR32419">
    <property type="entry name" value="GLUTATHIONYL-HYDROQUINONE REDUCTASE"/>
    <property type="match status" value="1"/>
</dbReference>
<evidence type="ECO:0000259" key="7">
    <source>
        <dbReference type="PROSITE" id="PS50405"/>
    </source>
</evidence>
<dbReference type="Gene3D" id="3.40.50.360">
    <property type="match status" value="1"/>
</dbReference>
<dbReference type="AlphaFoldDB" id="A0A2A2K9Q7"/>
<dbReference type="Proteomes" id="UP000218231">
    <property type="component" value="Unassembled WGS sequence"/>
</dbReference>
<evidence type="ECO:0000313" key="8">
    <source>
        <dbReference type="EMBL" id="PAV70657.1"/>
    </source>
</evidence>
<keyword evidence="4" id="KW-0520">NAD</keyword>
<proteinExistence type="inferred from homology"/>